<evidence type="ECO:0000313" key="2">
    <source>
        <dbReference type="WBParaSite" id="RSKR_0000065900.1"/>
    </source>
</evidence>
<reference evidence="2" key="1">
    <citation type="submission" date="2016-11" db="UniProtKB">
        <authorList>
            <consortium name="WormBaseParasite"/>
        </authorList>
    </citation>
    <scope>IDENTIFICATION</scope>
    <source>
        <strain evidence="2">KR3021</strain>
    </source>
</reference>
<evidence type="ECO:0000313" key="1">
    <source>
        <dbReference type="Proteomes" id="UP000095286"/>
    </source>
</evidence>
<dbReference type="Proteomes" id="UP000095286">
    <property type="component" value="Unplaced"/>
</dbReference>
<dbReference type="WBParaSite" id="RSKR_0000065900.1">
    <property type="protein sequence ID" value="RSKR_0000065900.1"/>
    <property type="gene ID" value="RSKR_0000065900"/>
</dbReference>
<sequence length="143" mass="15468">MQFLTVAVLFITITAIHSQTCVDTISNCNAYIPQCRVSSYISLMKEKCCKTCGFGVPTTTKPITPKNPELCLSPSKDLIFCALDETCNVTTGTCNKATGPVVPPKTCRDTATNCTSMKSNGYCTNAAYSKIMREQCTLTCGFC</sequence>
<name>A0AC35THG5_9BILA</name>
<organism evidence="1 2">
    <name type="scientific">Rhabditophanes sp. KR3021</name>
    <dbReference type="NCBI Taxonomy" id="114890"/>
    <lineage>
        <taxon>Eukaryota</taxon>
        <taxon>Metazoa</taxon>
        <taxon>Ecdysozoa</taxon>
        <taxon>Nematoda</taxon>
        <taxon>Chromadorea</taxon>
        <taxon>Rhabditida</taxon>
        <taxon>Tylenchina</taxon>
        <taxon>Panagrolaimomorpha</taxon>
        <taxon>Strongyloidoidea</taxon>
        <taxon>Alloionematidae</taxon>
        <taxon>Rhabditophanes</taxon>
    </lineage>
</organism>
<accession>A0AC35THG5</accession>
<protein>
    <submittedName>
        <fullName evidence="2">ShKT domain-containing protein</fullName>
    </submittedName>
</protein>
<proteinExistence type="predicted"/>